<organism evidence="2 3">
    <name type="scientific">Linnemannia exigua</name>
    <dbReference type="NCBI Taxonomy" id="604196"/>
    <lineage>
        <taxon>Eukaryota</taxon>
        <taxon>Fungi</taxon>
        <taxon>Fungi incertae sedis</taxon>
        <taxon>Mucoromycota</taxon>
        <taxon>Mortierellomycotina</taxon>
        <taxon>Mortierellomycetes</taxon>
        <taxon>Mortierellales</taxon>
        <taxon>Mortierellaceae</taxon>
        <taxon>Linnemannia</taxon>
    </lineage>
</organism>
<comment type="caution">
    <text evidence="2">The sequence shown here is derived from an EMBL/GenBank/DDBJ whole genome shotgun (WGS) entry which is preliminary data.</text>
</comment>
<evidence type="ECO:0000256" key="1">
    <source>
        <dbReference type="SAM" id="MobiDB-lite"/>
    </source>
</evidence>
<evidence type="ECO:0000313" key="2">
    <source>
        <dbReference type="EMBL" id="KAG0271781.1"/>
    </source>
</evidence>
<reference evidence="2" key="1">
    <citation type="journal article" date="2020" name="Fungal Divers.">
        <title>Resolving the Mortierellaceae phylogeny through synthesis of multi-gene phylogenetics and phylogenomics.</title>
        <authorList>
            <person name="Vandepol N."/>
            <person name="Liber J."/>
            <person name="Desiro A."/>
            <person name="Na H."/>
            <person name="Kennedy M."/>
            <person name="Barry K."/>
            <person name="Grigoriev I.V."/>
            <person name="Miller A.N."/>
            <person name="O'Donnell K."/>
            <person name="Stajich J.E."/>
            <person name="Bonito G."/>
        </authorList>
    </citation>
    <scope>NUCLEOTIDE SEQUENCE</scope>
    <source>
        <strain evidence="2">NRRL 28262</strain>
    </source>
</reference>
<dbReference type="EMBL" id="JAAAIL010001064">
    <property type="protein sequence ID" value="KAG0271781.1"/>
    <property type="molecule type" value="Genomic_DNA"/>
</dbReference>
<proteinExistence type="predicted"/>
<sequence>MFLRHIDCGVHDLSSATILVVLYPQHPKARRPYTEFSRSTKALKDSSLINLYTRILTLSSLSTNPFVIKGSVAEHHHSIPISTTTIDSDLQNAYGVHHSTTQANASPVNDVNTQAETFSEPTISNSVDFRAFATPLRVRGDLSRVRSDDRTGFFSTHDLEKRLEELRLKMLKEPLEPVYIPLRAKDTLSDSDDDSSQLMEKVQVFLYRHRSVFLLLGNSGTGKSTFLKRLEQNLWSSYKKGGRIPLHIDLPSIDKPERNLIEKQLQRHHFLDYEICELLEHRQFVLICDGYDECRLTANLYTANGLNLPGQQDVKMIISCRSTFLGRDYHGQFQPHRSDPYRGSRSDLLQEATILPFTKADITTFAQQYLLDAQGRKSKDNQPTWTASHFMKVISTIPDMPVLVRNPFLLSLALDFLPSLPSGELASLPRIKATRVKLLSTFFDRWIEISKVRLERTILSPRISAVFEKLRDSKLGFEGCVERFLIRLAEEMYENQMLHPIVEYEPSTHRTTWKAEFFARRSKPTLLREASPLTKTGNQHRFVHHAFFTYFRFRAAYPDGRGDGDSDSDDDDSDGYDSDDDDSNDEGSGGAEDDSSDNDGDTSHCSKGHSLRGSEGMADGDDDGGSSGSNDNSTGSNGGSRCTGGTGGNSSSGGNS</sequence>
<evidence type="ECO:0000313" key="3">
    <source>
        <dbReference type="Proteomes" id="UP001194580"/>
    </source>
</evidence>
<dbReference type="Proteomes" id="UP001194580">
    <property type="component" value="Unassembled WGS sequence"/>
</dbReference>
<dbReference type="AlphaFoldDB" id="A0AAD4DA37"/>
<dbReference type="InterPro" id="IPR027417">
    <property type="entry name" value="P-loop_NTPase"/>
</dbReference>
<evidence type="ECO:0008006" key="4">
    <source>
        <dbReference type="Google" id="ProtNLM"/>
    </source>
</evidence>
<accession>A0AAD4DA37</accession>
<feature type="compositionally biased region" description="Gly residues" evidence="1">
    <location>
        <begin position="636"/>
        <end position="656"/>
    </location>
</feature>
<name>A0AAD4DA37_9FUNG</name>
<feature type="non-terminal residue" evidence="2">
    <location>
        <position position="656"/>
    </location>
</feature>
<feature type="region of interest" description="Disordered" evidence="1">
    <location>
        <begin position="561"/>
        <end position="656"/>
    </location>
</feature>
<gene>
    <name evidence="2" type="ORF">BGZ95_000364</name>
</gene>
<protein>
    <recommendedName>
        <fullName evidence="4">NACHT domain-containing protein</fullName>
    </recommendedName>
</protein>
<keyword evidence="3" id="KW-1185">Reference proteome</keyword>
<dbReference type="SUPFAM" id="SSF52540">
    <property type="entry name" value="P-loop containing nucleoside triphosphate hydrolases"/>
    <property type="match status" value="1"/>
</dbReference>
<dbReference type="Gene3D" id="3.40.50.300">
    <property type="entry name" value="P-loop containing nucleotide triphosphate hydrolases"/>
    <property type="match status" value="1"/>
</dbReference>
<feature type="compositionally biased region" description="Acidic residues" evidence="1">
    <location>
        <begin position="565"/>
        <end position="600"/>
    </location>
</feature>